<dbReference type="Proteomes" id="UP000031338">
    <property type="component" value="Unassembled WGS sequence"/>
</dbReference>
<gene>
    <name evidence="1" type="ORF">NJ75_00136</name>
    <name evidence="2" type="ORF">NJ75_00358</name>
</gene>
<dbReference type="EMBL" id="JRVC01000001">
    <property type="protein sequence ID" value="KHS49433.1"/>
    <property type="molecule type" value="Genomic_DNA"/>
</dbReference>
<dbReference type="RefSeq" id="WP_039330790.1">
    <property type="nucleotide sequence ID" value="NZ_JRVC01000001.1"/>
</dbReference>
<dbReference type="STRING" id="48936.NJ75_00136"/>
<evidence type="ECO:0000313" key="1">
    <source>
        <dbReference type="EMBL" id="KHS49433.1"/>
    </source>
</evidence>
<dbReference type="AlphaFoldDB" id="A0A0B9AFH6"/>
<accession>A0A0B9AFH6</accession>
<sequence>MRHYEDFKRLLAAIEAYRADASIPVDAEQVDAACARILTHDPFDETAIEWKRIAEFVKELNGGDWPPTG</sequence>
<protein>
    <submittedName>
        <fullName evidence="1">Uncharacterized protein</fullName>
    </submittedName>
</protein>
<proteinExistence type="predicted"/>
<comment type="caution">
    <text evidence="1">The sequence shown here is derived from an EMBL/GenBank/DDBJ whole genome shotgun (WGS) entry which is preliminary data.</text>
</comment>
<reference evidence="1 3" key="1">
    <citation type="submission" date="2014-10" db="EMBL/GenBank/DDBJ databases">
        <title>Draft genome sequence of Novosphingobium subterraneum DSM 12447.</title>
        <authorList>
            <person name="Gan H.M."/>
            <person name="Gan H.Y."/>
            <person name="Savka M.A."/>
        </authorList>
    </citation>
    <scope>NUCLEOTIDE SEQUENCE [LARGE SCALE GENOMIC DNA]</scope>
    <source>
        <strain evidence="1 3">DSM 12447</strain>
    </source>
</reference>
<dbReference type="PATRIC" id="fig|48936.3.peg.139"/>
<name>A0A0B9AFH6_9SPHN</name>
<evidence type="ECO:0000313" key="2">
    <source>
        <dbReference type="EMBL" id="KHS49655.1"/>
    </source>
</evidence>
<keyword evidence="3" id="KW-1185">Reference proteome</keyword>
<organism evidence="1 3">
    <name type="scientific">Novosphingobium subterraneum</name>
    <dbReference type="NCBI Taxonomy" id="48936"/>
    <lineage>
        <taxon>Bacteria</taxon>
        <taxon>Pseudomonadati</taxon>
        <taxon>Pseudomonadota</taxon>
        <taxon>Alphaproteobacteria</taxon>
        <taxon>Sphingomonadales</taxon>
        <taxon>Sphingomonadaceae</taxon>
        <taxon>Novosphingobium</taxon>
    </lineage>
</organism>
<evidence type="ECO:0000313" key="3">
    <source>
        <dbReference type="Proteomes" id="UP000031338"/>
    </source>
</evidence>
<dbReference type="EMBL" id="JRVC01000001">
    <property type="protein sequence ID" value="KHS49655.1"/>
    <property type="molecule type" value="Genomic_DNA"/>
</dbReference>